<accession>A0A8G1RDP1</accession>
<dbReference type="VEuPathDB" id="FungiDB:BO72DRAFT_38004"/>
<evidence type="ECO:0000313" key="3">
    <source>
        <dbReference type="Proteomes" id="UP000249789"/>
    </source>
</evidence>
<dbReference type="GeneID" id="63858702"/>
<feature type="signal peptide" evidence="1">
    <location>
        <begin position="1"/>
        <end position="21"/>
    </location>
</feature>
<reference evidence="2 3" key="1">
    <citation type="submission" date="2018-02" db="EMBL/GenBank/DDBJ databases">
        <title>The genomes of Aspergillus section Nigri reveals drivers in fungal speciation.</title>
        <authorList>
            <consortium name="DOE Joint Genome Institute"/>
            <person name="Vesth T.C."/>
            <person name="Nybo J."/>
            <person name="Theobald S."/>
            <person name="Brandl J."/>
            <person name="Frisvad J.C."/>
            <person name="Nielsen K.F."/>
            <person name="Lyhne E.K."/>
            <person name="Kogle M.E."/>
            <person name="Kuo A."/>
            <person name="Riley R."/>
            <person name="Clum A."/>
            <person name="Nolan M."/>
            <person name="Lipzen A."/>
            <person name="Salamov A."/>
            <person name="Henrissat B."/>
            <person name="Wiebenga A."/>
            <person name="De vries R.P."/>
            <person name="Grigoriev I.V."/>
            <person name="Mortensen U.H."/>
            <person name="Andersen M.R."/>
            <person name="Baker S.E."/>
        </authorList>
    </citation>
    <scope>NUCLEOTIDE SEQUENCE [LARGE SCALE GENOMIC DNA]</scope>
    <source>
        <strain evidence="2 3">CBS 313.89</strain>
    </source>
</reference>
<gene>
    <name evidence="2" type="ORF">BO72DRAFT_38004</name>
</gene>
<dbReference type="AlphaFoldDB" id="A0A8G1RDP1"/>
<protein>
    <submittedName>
        <fullName evidence="2">Uncharacterized protein</fullName>
    </submittedName>
</protein>
<organism evidence="2 3">
    <name type="scientific">Aspergillus fijiensis CBS 313.89</name>
    <dbReference type="NCBI Taxonomy" id="1448319"/>
    <lineage>
        <taxon>Eukaryota</taxon>
        <taxon>Fungi</taxon>
        <taxon>Dikarya</taxon>
        <taxon>Ascomycota</taxon>
        <taxon>Pezizomycotina</taxon>
        <taxon>Eurotiomycetes</taxon>
        <taxon>Eurotiomycetidae</taxon>
        <taxon>Eurotiales</taxon>
        <taxon>Aspergillaceae</taxon>
        <taxon>Aspergillus</taxon>
    </lineage>
</organism>
<sequence length="74" mass="8128">MRFSETFVGLADLVLLSAGLSQDMAQVVHATLLCNNKAWYPAVHVACSPTAGGFFYFQLRNPEEQKRQNPTGIA</sequence>
<evidence type="ECO:0000313" key="2">
    <source>
        <dbReference type="EMBL" id="RAK71009.1"/>
    </source>
</evidence>
<keyword evidence="3" id="KW-1185">Reference proteome</keyword>
<dbReference type="Proteomes" id="UP000249789">
    <property type="component" value="Unassembled WGS sequence"/>
</dbReference>
<keyword evidence="1" id="KW-0732">Signal</keyword>
<proteinExistence type="predicted"/>
<evidence type="ECO:0000256" key="1">
    <source>
        <dbReference type="SAM" id="SignalP"/>
    </source>
</evidence>
<name>A0A8G1RDP1_9EURO</name>
<dbReference type="EMBL" id="KZ824740">
    <property type="protein sequence ID" value="RAK71009.1"/>
    <property type="molecule type" value="Genomic_DNA"/>
</dbReference>
<dbReference type="RefSeq" id="XP_040795021.1">
    <property type="nucleotide sequence ID" value="XM_040941369.1"/>
</dbReference>
<feature type="chain" id="PRO_5034362687" evidence="1">
    <location>
        <begin position="22"/>
        <end position="74"/>
    </location>
</feature>